<dbReference type="Proteomes" id="UP000034883">
    <property type="component" value="Chromosome"/>
</dbReference>
<dbReference type="OrthoDB" id="5512532at2"/>
<sequence>MKSSPLAQVKERFNDKAGLVSAVKELAQGDLWIDRVDGDKGLDCVSNKKLLHLHAVLTSVKSEFGGRGGLISAILEAEKRSKDEGYKTRLERMSTPRLVDQLKAARKAAKAAQA</sequence>
<dbReference type="STRING" id="927083.DB32_003933"/>
<dbReference type="RefSeq" id="WP_053233952.1">
    <property type="nucleotide sequence ID" value="NZ_CP011125.1"/>
</dbReference>
<evidence type="ECO:0000313" key="2">
    <source>
        <dbReference type="Proteomes" id="UP000034883"/>
    </source>
</evidence>
<reference evidence="1 2" key="1">
    <citation type="submission" date="2015-03" db="EMBL/GenBank/DDBJ databases">
        <title>Genome assembly of Sandaracinus amylolyticus DSM 53668.</title>
        <authorList>
            <person name="Sharma G."/>
            <person name="Subramanian S."/>
        </authorList>
    </citation>
    <scope>NUCLEOTIDE SEQUENCE [LARGE SCALE GENOMIC DNA]</scope>
    <source>
        <strain evidence="1 2">DSM 53668</strain>
    </source>
</reference>
<gene>
    <name evidence="1" type="ORF">DB32_003933</name>
</gene>
<accession>A0A0F6SFE1</accession>
<proteinExistence type="predicted"/>
<keyword evidence="2" id="KW-1185">Reference proteome</keyword>
<dbReference type="EMBL" id="CP011125">
    <property type="protein sequence ID" value="AKF06784.1"/>
    <property type="molecule type" value="Genomic_DNA"/>
</dbReference>
<name>A0A0F6SFE1_9BACT</name>
<dbReference type="AlphaFoldDB" id="A0A0F6SFE1"/>
<protein>
    <submittedName>
        <fullName evidence="1">Uncharacterized protein</fullName>
    </submittedName>
</protein>
<evidence type="ECO:0000313" key="1">
    <source>
        <dbReference type="EMBL" id="AKF06784.1"/>
    </source>
</evidence>
<organism evidence="1 2">
    <name type="scientific">Sandaracinus amylolyticus</name>
    <dbReference type="NCBI Taxonomy" id="927083"/>
    <lineage>
        <taxon>Bacteria</taxon>
        <taxon>Pseudomonadati</taxon>
        <taxon>Myxococcota</taxon>
        <taxon>Polyangia</taxon>
        <taxon>Polyangiales</taxon>
        <taxon>Sandaracinaceae</taxon>
        <taxon>Sandaracinus</taxon>
    </lineage>
</organism>
<dbReference type="KEGG" id="samy:DB32_003933"/>